<protein>
    <submittedName>
        <fullName evidence="1">Uncharacterized protein</fullName>
    </submittedName>
</protein>
<organism evidence="1 2">
    <name type="scientific">Humisphaera borealis</name>
    <dbReference type="NCBI Taxonomy" id="2807512"/>
    <lineage>
        <taxon>Bacteria</taxon>
        <taxon>Pseudomonadati</taxon>
        <taxon>Planctomycetota</taxon>
        <taxon>Phycisphaerae</taxon>
        <taxon>Tepidisphaerales</taxon>
        <taxon>Tepidisphaeraceae</taxon>
        <taxon>Humisphaera</taxon>
    </lineage>
</organism>
<evidence type="ECO:0000313" key="2">
    <source>
        <dbReference type="Proteomes" id="UP000593765"/>
    </source>
</evidence>
<evidence type="ECO:0000313" key="1">
    <source>
        <dbReference type="EMBL" id="QOV90211.1"/>
    </source>
</evidence>
<gene>
    <name evidence="1" type="ORF">IPV69_02225</name>
</gene>
<name>A0A7M2WZC7_9BACT</name>
<reference evidence="1 2" key="1">
    <citation type="submission" date="2020-10" db="EMBL/GenBank/DDBJ databases">
        <title>Wide distribution of Phycisphaera-like planctomycetes from WD2101 soil group in peatlands and genome analysis of the first cultivated representative.</title>
        <authorList>
            <person name="Dedysh S.N."/>
            <person name="Beletsky A.V."/>
            <person name="Ivanova A."/>
            <person name="Kulichevskaya I.S."/>
            <person name="Suzina N.E."/>
            <person name="Philippov D.A."/>
            <person name="Rakitin A.L."/>
            <person name="Mardanov A.V."/>
            <person name="Ravin N.V."/>
        </authorList>
    </citation>
    <scope>NUCLEOTIDE SEQUENCE [LARGE SCALE GENOMIC DNA]</scope>
    <source>
        <strain evidence="1 2">M1803</strain>
    </source>
</reference>
<proteinExistence type="predicted"/>
<dbReference type="AlphaFoldDB" id="A0A7M2WZC7"/>
<dbReference type="KEGG" id="hbs:IPV69_02225"/>
<sequence length="163" mass="17320">MNPLLYCVAFTCLLAVTAPDAPKPDVAAVAQGQEPALPEPATRLKALAGQFAVVRLDSHKAQGVDLAEALGLKKGAEVTIRGNELRSGTEVLATLTTDFSATGLDLDKEVHVSRHPVLLTLPSGKGLLCASENDAERGFVLVHPHNLKRNSEGTFMFLKRVGK</sequence>
<keyword evidence="2" id="KW-1185">Reference proteome</keyword>
<dbReference type="EMBL" id="CP063458">
    <property type="protein sequence ID" value="QOV90211.1"/>
    <property type="molecule type" value="Genomic_DNA"/>
</dbReference>
<dbReference type="Proteomes" id="UP000593765">
    <property type="component" value="Chromosome"/>
</dbReference>
<accession>A0A7M2WZC7</accession>
<dbReference type="RefSeq" id="WP_206293286.1">
    <property type="nucleotide sequence ID" value="NZ_CP063458.1"/>
</dbReference>